<feature type="non-terminal residue" evidence="1">
    <location>
        <position position="1"/>
    </location>
</feature>
<keyword evidence="2" id="KW-1185">Reference proteome</keyword>
<accession>A0A1J1IXF7</accession>
<sequence>KQNCDYGPHKANSCEKPHATINFKHFHHGWKNLSEKNNSSRKFSIKSIEIRKITLRTMKANIANKLIQTEHAVFLTYHKDKRTHQFRYHDEGK</sequence>
<reference evidence="1 2" key="1">
    <citation type="submission" date="2015-04" db="EMBL/GenBank/DDBJ databases">
        <authorList>
            <person name="Syromyatnikov M.Y."/>
            <person name="Popov V.N."/>
        </authorList>
    </citation>
    <scope>NUCLEOTIDE SEQUENCE [LARGE SCALE GENOMIC DNA]</scope>
</reference>
<dbReference type="EMBL" id="CVRI01000063">
    <property type="protein sequence ID" value="CRL04885.1"/>
    <property type="molecule type" value="Genomic_DNA"/>
</dbReference>
<protein>
    <submittedName>
        <fullName evidence="1">CLUMA_CG017936, isoform A</fullName>
    </submittedName>
</protein>
<dbReference type="AlphaFoldDB" id="A0A1J1IXF7"/>
<evidence type="ECO:0000313" key="1">
    <source>
        <dbReference type="EMBL" id="CRL04885.1"/>
    </source>
</evidence>
<proteinExistence type="predicted"/>
<evidence type="ECO:0000313" key="2">
    <source>
        <dbReference type="Proteomes" id="UP000183832"/>
    </source>
</evidence>
<dbReference type="Proteomes" id="UP000183832">
    <property type="component" value="Unassembled WGS sequence"/>
</dbReference>
<name>A0A1J1IXF7_9DIPT</name>
<organism evidence="1 2">
    <name type="scientific">Clunio marinus</name>
    <dbReference type="NCBI Taxonomy" id="568069"/>
    <lineage>
        <taxon>Eukaryota</taxon>
        <taxon>Metazoa</taxon>
        <taxon>Ecdysozoa</taxon>
        <taxon>Arthropoda</taxon>
        <taxon>Hexapoda</taxon>
        <taxon>Insecta</taxon>
        <taxon>Pterygota</taxon>
        <taxon>Neoptera</taxon>
        <taxon>Endopterygota</taxon>
        <taxon>Diptera</taxon>
        <taxon>Nematocera</taxon>
        <taxon>Chironomoidea</taxon>
        <taxon>Chironomidae</taxon>
        <taxon>Clunio</taxon>
    </lineage>
</organism>
<gene>
    <name evidence="1" type="ORF">CLUMA_CG017936</name>
</gene>